<name>A0ABR0SDL4_9HYPO</name>
<dbReference type="EMBL" id="JAVFKD010000014">
    <property type="protein sequence ID" value="KAK5989751.1"/>
    <property type="molecule type" value="Genomic_DNA"/>
</dbReference>
<sequence length="192" mass="22162">MSEECCEKCYYSHEDKDLMNRLEQVEAGTLDVSDDSATCTKYVQQSTSRNAVMSQHGQLLDTLRRSDFKEWETLTDQILGAFNKNTAQVLPPESLDWLRVWAQSQGQAELAGLIGQVKGDKSSWCWIEEQESPLLPRWKDGPMMTVLQRLDNLAEKTDDASTSIKLKLISKQLKVFLKWNQELHDKNDSRYW</sequence>
<gene>
    <name evidence="1" type="ORF">PT974_08011</name>
</gene>
<reference evidence="1 2" key="1">
    <citation type="submission" date="2024-01" db="EMBL/GenBank/DDBJ databases">
        <title>Complete genome of Cladobotryum mycophilum ATHUM6906.</title>
        <authorList>
            <person name="Christinaki A.C."/>
            <person name="Myridakis A.I."/>
            <person name="Kouvelis V.N."/>
        </authorList>
    </citation>
    <scope>NUCLEOTIDE SEQUENCE [LARGE SCALE GENOMIC DNA]</scope>
    <source>
        <strain evidence="1 2">ATHUM6906</strain>
    </source>
</reference>
<dbReference type="Proteomes" id="UP001338125">
    <property type="component" value="Unassembled WGS sequence"/>
</dbReference>
<protein>
    <submittedName>
        <fullName evidence="1">Uncharacterized protein</fullName>
    </submittedName>
</protein>
<comment type="caution">
    <text evidence="1">The sequence shown here is derived from an EMBL/GenBank/DDBJ whole genome shotgun (WGS) entry which is preliminary data.</text>
</comment>
<proteinExistence type="predicted"/>
<keyword evidence="2" id="KW-1185">Reference proteome</keyword>
<organism evidence="1 2">
    <name type="scientific">Cladobotryum mycophilum</name>
    <dbReference type="NCBI Taxonomy" id="491253"/>
    <lineage>
        <taxon>Eukaryota</taxon>
        <taxon>Fungi</taxon>
        <taxon>Dikarya</taxon>
        <taxon>Ascomycota</taxon>
        <taxon>Pezizomycotina</taxon>
        <taxon>Sordariomycetes</taxon>
        <taxon>Hypocreomycetidae</taxon>
        <taxon>Hypocreales</taxon>
        <taxon>Hypocreaceae</taxon>
        <taxon>Cladobotryum</taxon>
    </lineage>
</organism>
<evidence type="ECO:0000313" key="2">
    <source>
        <dbReference type="Proteomes" id="UP001338125"/>
    </source>
</evidence>
<accession>A0ABR0SDL4</accession>
<evidence type="ECO:0000313" key="1">
    <source>
        <dbReference type="EMBL" id="KAK5989751.1"/>
    </source>
</evidence>